<keyword evidence="5" id="KW-1185">Reference proteome</keyword>
<dbReference type="Proteomes" id="UP000184203">
    <property type="component" value="Unassembled WGS sequence"/>
</dbReference>
<dbReference type="Pfam" id="PF24035">
    <property type="entry name" value="DUF7344"/>
    <property type="match status" value="1"/>
</dbReference>
<dbReference type="Gene3D" id="1.10.10.10">
    <property type="entry name" value="Winged helix-like DNA-binding domain superfamily/Winged helix DNA-binding domain"/>
    <property type="match status" value="1"/>
</dbReference>
<dbReference type="InterPro" id="IPR055768">
    <property type="entry name" value="DUF7344"/>
</dbReference>
<dbReference type="RefSeq" id="WP_007977997.1">
    <property type="nucleotide sequence ID" value="NZ_AEMG01000004.1"/>
</dbReference>
<dbReference type="AlphaFoldDB" id="E7QR03"/>
<dbReference type="InterPro" id="IPR036388">
    <property type="entry name" value="WH-like_DNA-bd_sf"/>
</dbReference>
<proteinExistence type="predicted"/>
<reference evidence="2 4" key="1">
    <citation type="journal article" date="2014" name="ISME J.">
        <title>Trehalose/2-sulfotrehalose biosynthesis and glycine-betaine uptake are widely spread mechanisms for osmoadaptation in the Halobacteriales.</title>
        <authorList>
            <person name="Youssef N.H."/>
            <person name="Savage-Ashlock K.N."/>
            <person name="McCully A.L."/>
            <person name="Luedtke B."/>
            <person name="Shaw E.I."/>
            <person name="Hoff W.D."/>
            <person name="Elshahed M.S."/>
        </authorList>
    </citation>
    <scope>NUCLEOTIDE SEQUENCE [LARGE SCALE GENOMIC DNA]</scope>
    <source>
        <strain evidence="2 4">DX253</strain>
    </source>
</reference>
<accession>E7QR03</accession>
<protein>
    <recommendedName>
        <fullName evidence="1">DUF7344 domain-containing protein</fullName>
    </recommendedName>
</protein>
<dbReference type="PATRIC" id="fig|797209.4.peg.1218"/>
<dbReference type="Proteomes" id="UP000003751">
    <property type="component" value="Unassembled WGS sequence"/>
</dbReference>
<reference evidence="3" key="3">
    <citation type="submission" date="2016-11" db="EMBL/GenBank/DDBJ databases">
        <authorList>
            <person name="Jaros S."/>
            <person name="Januszkiewicz K."/>
            <person name="Wedrychowicz H."/>
        </authorList>
    </citation>
    <scope>NUCLEOTIDE SEQUENCE [LARGE SCALE GENOMIC DNA]</scope>
    <source>
        <strain evidence="3">DX253</strain>
    </source>
</reference>
<dbReference type="OrthoDB" id="177799at2157"/>
<evidence type="ECO:0000259" key="1">
    <source>
        <dbReference type="Pfam" id="PF24035"/>
    </source>
</evidence>
<dbReference type="eggNOG" id="arCOG03828">
    <property type="taxonomic scope" value="Archaea"/>
</dbReference>
<evidence type="ECO:0000313" key="3">
    <source>
        <dbReference type="EMBL" id="SHK54089.1"/>
    </source>
</evidence>
<gene>
    <name evidence="3" type="ORF">SAMN05444342_1606</name>
    <name evidence="2" type="ORF">ZOD2009_06117</name>
</gene>
<evidence type="ECO:0000313" key="5">
    <source>
        <dbReference type="Proteomes" id="UP000184203"/>
    </source>
</evidence>
<dbReference type="STRING" id="797209.GCA_000376445_01335"/>
<reference evidence="5" key="2">
    <citation type="submission" date="2016-11" db="EMBL/GenBank/DDBJ databases">
        <authorList>
            <person name="Varghese N."/>
            <person name="Submissions S."/>
        </authorList>
    </citation>
    <scope>NUCLEOTIDE SEQUENCE [LARGE SCALE GENOMIC DNA]</scope>
    <source>
        <strain evidence="5">DX253</strain>
    </source>
</reference>
<feature type="domain" description="DUF7344" evidence="1">
    <location>
        <begin position="75"/>
        <end position="119"/>
    </location>
</feature>
<name>E7QR03_HALPU</name>
<evidence type="ECO:0000313" key="4">
    <source>
        <dbReference type="Proteomes" id="UP000003751"/>
    </source>
</evidence>
<organism evidence="2 4">
    <name type="scientific">Haladaptatus paucihalophilus DX253</name>
    <dbReference type="NCBI Taxonomy" id="797209"/>
    <lineage>
        <taxon>Archaea</taxon>
        <taxon>Methanobacteriati</taxon>
        <taxon>Methanobacteriota</taxon>
        <taxon>Stenosarchaea group</taxon>
        <taxon>Halobacteria</taxon>
        <taxon>Halobacteriales</taxon>
        <taxon>Haladaptataceae</taxon>
        <taxon>Haladaptatus</taxon>
    </lineage>
</organism>
<dbReference type="EMBL" id="FRAN01000002">
    <property type="protein sequence ID" value="SHK54089.1"/>
    <property type="molecule type" value="Genomic_DNA"/>
</dbReference>
<sequence>MVKPSETPPVSLSLDEIFEVLVAPRRRAVLYELHGRSEPMTLTDLAASVDAVETVVTNETNEAEVTNETNEAEVTNETNEAEVTAANRRTVAIALDHIHLPKLQQAGLVTYDRAEKTVELGQIPRQFERYLRFAAEDDHRTRAIDATV</sequence>
<evidence type="ECO:0000313" key="2">
    <source>
        <dbReference type="EMBL" id="EFW93417.1"/>
    </source>
</evidence>
<dbReference type="EMBL" id="AEMG01000004">
    <property type="protein sequence ID" value="EFW93417.1"/>
    <property type="molecule type" value="Genomic_DNA"/>
</dbReference>